<name>A0ABU8NRL8_9SPHI</name>
<accession>A0ABU8NRL8</accession>
<dbReference type="EMBL" id="JBBEUB010000008">
    <property type="protein sequence ID" value="MEJ2904776.1"/>
    <property type="molecule type" value="Genomic_DNA"/>
</dbReference>
<dbReference type="RefSeq" id="WP_337717350.1">
    <property type="nucleotide sequence ID" value="NZ_JBBEUB010000008.1"/>
</dbReference>
<dbReference type="InterPro" id="IPR032508">
    <property type="entry name" value="FecR_C"/>
</dbReference>
<evidence type="ECO:0000313" key="4">
    <source>
        <dbReference type="Proteomes" id="UP001378956"/>
    </source>
</evidence>
<feature type="transmembrane region" description="Helical" evidence="1">
    <location>
        <begin position="103"/>
        <end position="124"/>
    </location>
</feature>
<keyword evidence="1" id="KW-1133">Transmembrane helix</keyword>
<reference evidence="3 4" key="1">
    <citation type="submission" date="2024-03" db="EMBL/GenBank/DDBJ databases">
        <title>Sequence of Lycoming College Course Isolates.</title>
        <authorList>
            <person name="Plotts O."/>
            <person name="Newman J."/>
        </authorList>
    </citation>
    <scope>NUCLEOTIDE SEQUENCE [LARGE SCALE GENOMIC DNA]</scope>
    <source>
        <strain evidence="3 4">CJB-3</strain>
    </source>
</reference>
<sequence length="259" mass="30035">MQSEEQIKRIVSIIGKQIRGELNAIDERDLEIWISESKTNKILFDQLTDPSYRQAELMEMRSFTSAPAAFANFMEKYGDRIPTEDQVYISPKPELTKKWDYEFLKYGATAIILLALSTGFFIYLNNKSVIESNDSQANLLPRSKILRANDQSLILKPSPHSALVDKNAHVYNINIKEAITWKQGFFTIKNETLESLMKRIESWYDVDVIYADCNIGKTLYTGSTYRFSNIYSLLNKLERTGPAKFKIEGRRIMVELRYR</sequence>
<dbReference type="Gene3D" id="3.55.50.30">
    <property type="match status" value="1"/>
</dbReference>
<keyword evidence="1" id="KW-0812">Transmembrane</keyword>
<evidence type="ECO:0000313" key="3">
    <source>
        <dbReference type="EMBL" id="MEJ2904776.1"/>
    </source>
</evidence>
<comment type="caution">
    <text evidence="3">The sequence shown here is derived from an EMBL/GenBank/DDBJ whole genome shotgun (WGS) entry which is preliminary data.</text>
</comment>
<protein>
    <submittedName>
        <fullName evidence="3">DUF4974 domain-containing protein</fullName>
    </submittedName>
</protein>
<keyword evidence="1" id="KW-0472">Membrane</keyword>
<dbReference type="PANTHER" id="PTHR30273:SF2">
    <property type="entry name" value="PROTEIN FECR"/>
    <property type="match status" value="1"/>
</dbReference>
<evidence type="ECO:0000256" key="1">
    <source>
        <dbReference type="SAM" id="Phobius"/>
    </source>
</evidence>
<organism evidence="3 4">
    <name type="scientific">Pedobacter panaciterrae</name>
    <dbReference type="NCBI Taxonomy" id="363849"/>
    <lineage>
        <taxon>Bacteria</taxon>
        <taxon>Pseudomonadati</taxon>
        <taxon>Bacteroidota</taxon>
        <taxon>Sphingobacteriia</taxon>
        <taxon>Sphingobacteriales</taxon>
        <taxon>Sphingobacteriaceae</taxon>
        <taxon>Pedobacter</taxon>
    </lineage>
</organism>
<dbReference type="Proteomes" id="UP001378956">
    <property type="component" value="Unassembled WGS sequence"/>
</dbReference>
<dbReference type="PANTHER" id="PTHR30273">
    <property type="entry name" value="PERIPLASMIC SIGNAL SENSOR AND SIGMA FACTOR ACTIVATOR FECR-RELATED"/>
    <property type="match status" value="1"/>
</dbReference>
<feature type="domain" description="Protein FecR C-terminal" evidence="2">
    <location>
        <begin position="186"/>
        <end position="254"/>
    </location>
</feature>
<keyword evidence="4" id="KW-1185">Reference proteome</keyword>
<dbReference type="InterPro" id="IPR012373">
    <property type="entry name" value="Ferrdict_sens_TM"/>
</dbReference>
<gene>
    <name evidence="3" type="ORF">WAE58_20195</name>
</gene>
<dbReference type="Pfam" id="PF16344">
    <property type="entry name" value="FecR_C"/>
    <property type="match status" value="1"/>
</dbReference>
<evidence type="ECO:0000259" key="2">
    <source>
        <dbReference type="Pfam" id="PF16344"/>
    </source>
</evidence>
<proteinExistence type="predicted"/>